<dbReference type="InterPro" id="IPR014056">
    <property type="entry name" value="TypeIITA-like_toxin_pred"/>
</dbReference>
<evidence type="ECO:0008006" key="2">
    <source>
        <dbReference type="Google" id="ProtNLM"/>
    </source>
</evidence>
<dbReference type="NCBIfam" id="TIGR02683">
    <property type="entry name" value="upstrm_HI1419"/>
    <property type="match status" value="1"/>
</dbReference>
<dbReference type="PANTHER" id="PTHR41791">
    <property type="entry name" value="SSL7039 PROTEIN"/>
    <property type="match status" value="1"/>
</dbReference>
<evidence type="ECO:0000313" key="1">
    <source>
        <dbReference type="EMBL" id="VAW01884.1"/>
    </source>
</evidence>
<dbReference type="PIRSF" id="PIRSF028744">
    <property type="entry name" value="Addict_mod_HI1419"/>
    <property type="match status" value="1"/>
</dbReference>
<organism evidence="1">
    <name type="scientific">hydrothermal vent metagenome</name>
    <dbReference type="NCBI Taxonomy" id="652676"/>
    <lineage>
        <taxon>unclassified sequences</taxon>
        <taxon>metagenomes</taxon>
        <taxon>ecological metagenomes</taxon>
    </lineage>
</organism>
<proteinExistence type="predicted"/>
<reference evidence="1" key="1">
    <citation type="submission" date="2018-06" db="EMBL/GenBank/DDBJ databases">
        <authorList>
            <person name="Zhirakovskaya E."/>
        </authorList>
    </citation>
    <scope>NUCLEOTIDE SEQUENCE</scope>
</reference>
<protein>
    <recommendedName>
        <fullName evidence="2">Addiction module killer protein</fullName>
    </recommendedName>
</protein>
<dbReference type="AlphaFoldDB" id="A0A3B0SZ97"/>
<dbReference type="InterPro" id="IPR009241">
    <property type="entry name" value="HigB-like"/>
</dbReference>
<sequence length="112" mass="12662">MAKAATAKEIVIYRDERGNQPFSVWLNGLKDIKVRQRILARLRRLEQGNFGDCKAIGAGLSELRLFFGAGYRVYFGEDAGQIVIILCGGDKASQNKDIKLAKSYWKEHKKNE</sequence>
<gene>
    <name evidence="1" type="ORF">MNBD_ALPHA06-1227</name>
</gene>
<accession>A0A3B0SZ97</accession>
<name>A0A3B0SZ97_9ZZZZ</name>
<dbReference type="Pfam" id="PF05973">
    <property type="entry name" value="Gp49"/>
    <property type="match status" value="1"/>
</dbReference>
<dbReference type="PANTHER" id="PTHR41791:SF1">
    <property type="entry name" value="SSL7039 PROTEIN"/>
    <property type="match status" value="1"/>
</dbReference>
<dbReference type="EMBL" id="UOEE01000328">
    <property type="protein sequence ID" value="VAW01884.1"/>
    <property type="molecule type" value="Genomic_DNA"/>
</dbReference>